<sequence>MTCMAVQRFRNPPGSLTKFLACTNRELSHLV</sequence>
<proteinExistence type="predicted"/>
<name>A0A0A9EET8_ARUDO</name>
<dbReference type="EMBL" id="GBRH01200377">
    <property type="protein sequence ID" value="JAD97518.1"/>
    <property type="molecule type" value="Transcribed_RNA"/>
</dbReference>
<protein>
    <submittedName>
        <fullName evidence="1">Uncharacterized protein</fullName>
    </submittedName>
</protein>
<evidence type="ECO:0000313" key="1">
    <source>
        <dbReference type="EMBL" id="JAD97518.1"/>
    </source>
</evidence>
<dbReference type="AlphaFoldDB" id="A0A0A9EET8"/>
<organism evidence="1">
    <name type="scientific">Arundo donax</name>
    <name type="common">Giant reed</name>
    <name type="synonym">Donax arundinaceus</name>
    <dbReference type="NCBI Taxonomy" id="35708"/>
    <lineage>
        <taxon>Eukaryota</taxon>
        <taxon>Viridiplantae</taxon>
        <taxon>Streptophyta</taxon>
        <taxon>Embryophyta</taxon>
        <taxon>Tracheophyta</taxon>
        <taxon>Spermatophyta</taxon>
        <taxon>Magnoliopsida</taxon>
        <taxon>Liliopsida</taxon>
        <taxon>Poales</taxon>
        <taxon>Poaceae</taxon>
        <taxon>PACMAD clade</taxon>
        <taxon>Arundinoideae</taxon>
        <taxon>Arundineae</taxon>
        <taxon>Arundo</taxon>
    </lineage>
</organism>
<reference evidence="1" key="2">
    <citation type="journal article" date="2015" name="Data Brief">
        <title>Shoot transcriptome of the giant reed, Arundo donax.</title>
        <authorList>
            <person name="Barrero R.A."/>
            <person name="Guerrero F.D."/>
            <person name="Moolhuijzen P."/>
            <person name="Goolsby J.A."/>
            <person name="Tidwell J."/>
            <person name="Bellgard S.E."/>
            <person name="Bellgard M.I."/>
        </authorList>
    </citation>
    <scope>NUCLEOTIDE SEQUENCE</scope>
    <source>
        <tissue evidence="1">Shoot tissue taken approximately 20 cm above the soil surface</tissue>
    </source>
</reference>
<accession>A0A0A9EET8</accession>
<reference evidence="1" key="1">
    <citation type="submission" date="2014-09" db="EMBL/GenBank/DDBJ databases">
        <authorList>
            <person name="Magalhaes I.L.F."/>
            <person name="Oliveira U."/>
            <person name="Santos F.R."/>
            <person name="Vidigal T.H.D.A."/>
            <person name="Brescovit A.D."/>
            <person name="Santos A.J."/>
        </authorList>
    </citation>
    <scope>NUCLEOTIDE SEQUENCE</scope>
    <source>
        <tissue evidence="1">Shoot tissue taken approximately 20 cm above the soil surface</tissue>
    </source>
</reference>